<comment type="catalytic activity">
    <reaction evidence="4 5">
        <text>L-cysteine + L-glutamate + ATP = gamma-L-glutamyl-L-cysteine + ADP + phosphate + H(+)</text>
        <dbReference type="Rhea" id="RHEA:13285"/>
        <dbReference type="ChEBI" id="CHEBI:15378"/>
        <dbReference type="ChEBI" id="CHEBI:29985"/>
        <dbReference type="ChEBI" id="CHEBI:30616"/>
        <dbReference type="ChEBI" id="CHEBI:35235"/>
        <dbReference type="ChEBI" id="CHEBI:43474"/>
        <dbReference type="ChEBI" id="CHEBI:58173"/>
        <dbReference type="ChEBI" id="CHEBI:456216"/>
        <dbReference type="EC" id="6.3.2.2"/>
    </reaction>
</comment>
<comment type="similarity">
    <text evidence="5">Belongs to the glutamate--cysteine ligase type 2 family. YbdK subfamily.</text>
</comment>
<dbReference type="OrthoDB" id="9803842at2"/>
<comment type="function">
    <text evidence="5">ATP-dependent carboxylate-amine ligase which exhibits weak glutamate--cysteine ligase activity.</text>
</comment>
<keyword evidence="3 5" id="KW-0067">ATP-binding</keyword>
<dbReference type="GO" id="GO:0004357">
    <property type="term" value="F:glutamate-cysteine ligase activity"/>
    <property type="evidence" value="ECO:0007669"/>
    <property type="project" value="UniProtKB-EC"/>
</dbReference>
<dbReference type="EC" id="6.3.2.2" evidence="5"/>
<dbReference type="InterPro" id="IPR014746">
    <property type="entry name" value="Gln_synth/guanido_kin_cat_dom"/>
</dbReference>
<evidence type="ECO:0000256" key="2">
    <source>
        <dbReference type="ARBA" id="ARBA00022741"/>
    </source>
</evidence>
<dbReference type="Proteomes" id="UP000237822">
    <property type="component" value="Unassembled WGS sequence"/>
</dbReference>
<dbReference type="PANTHER" id="PTHR36510:SF1">
    <property type="entry name" value="GLUTAMATE--CYSTEINE LIGASE 2-RELATED"/>
    <property type="match status" value="1"/>
</dbReference>
<dbReference type="Gene3D" id="3.30.590.20">
    <property type="match status" value="1"/>
</dbReference>
<evidence type="ECO:0000256" key="4">
    <source>
        <dbReference type="ARBA" id="ARBA00048819"/>
    </source>
</evidence>
<keyword evidence="7" id="KW-1185">Reference proteome</keyword>
<reference evidence="6 7" key="1">
    <citation type="submission" date="2018-03" db="EMBL/GenBank/DDBJ databases">
        <title>Genomic Encyclopedia of Archaeal and Bacterial Type Strains, Phase II (KMG-II): from individual species to whole genera.</title>
        <authorList>
            <person name="Goeker M."/>
        </authorList>
    </citation>
    <scope>NUCLEOTIDE SEQUENCE [LARGE SCALE GENOMIC DNA]</scope>
    <source>
        <strain evidence="6 7">ATCC BAA-1496</strain>
    </source>
</reference>
<keyword evidence="2 5" id="KW-0547">Nucleotide-binding</keyword>
<dbReference type="EMBL" id="PVTI01000029">
    <property type="protein sequence ID" value="PRY52957.1"/>
    <property type="molecule type" value="Genomic_DNA"/>
</dbReference>
<evidence type="ECO:0000313" key="6">
    <source>
        <dbReference type="EMBL" id="PRY52957.1"/>
    </source>
</evidence>
<dbReference type="GO" id="GO:0005524">
    <property type="term" value="F:ATP binding"/>
    <property type="evidence" value="ECO:0007669"/>
    <property type="project" value="UniProtKB-KW"/>
</dbReference>
<dbReference type="InterPro" id="IPR011793">
    <property type="entry name" value="YbdK"/>
</dbReference>
<dbReference type="NCBIfam" id="TIGR02050">
    <property type="entry name" value="gshA_cyan_rel"/>
    <property type="match status" value="1"/>
</dbReference>
<dbReference type="PANTHER" id="PTHR36510">
    <property type="entry name" value="GLUTAMATE--CYSTEINE LIGASE 2-RELATED"/>
    <property type="match status" value="1"/>
</dbReference>
<dbReference type="SUPFAM" id="SSF55931">
    <property type="entry name" value="Glutamine synthetase/guanido kinase"/>
    <property type="match status" value="1"/>
</dbReference>
<organism evidence="6 7">
    <name type="scientific">Knoellia remsis</name>
    <dbReference type="NCBI Taxonomy" id="407159"/>
    <lineage>
        <taxon>Bacteria</taxon>
        <taxon>Bacillati</taxon>
        <taxon>Actinomycetota</taxon>
        <taxon>Actinomycetes</taxon>
        <taxon>Micrococcales</taxon>
        <taxon>Intrasporangiaceae</taxon>
        <taxon>Knoellia</taxon>
    </lineage>
</organism>
<dbReference type="Pfam" id="PF04107">
    <property type="entry name" value="GCS2"/>
    <property type="match status" value="1"/>
</dbReference>
<proteinExistence type="inferred from homology"/>
<dbReference type="GO" id="GO:0042398">
    <property type="term" value="P:modified amino acid biosynthetic process"/>
    <property type="evidence" value="ECO:0007669"/>
    <property type="project" value="InterPro"/>
</dbReference>
<dbReference type="AlphaFoldDB" id="A0A2T0U4V7"/>
<evidence type="ECO:0000256" key="1">
    <source>
        <dbReference type="ARBA" id="ARBA00022598"/>
    </source>
</evidence>
<sequence length="353" mass="37584">MTTRTVGVEEEFVLADAETSTPVPIGPELVDASHDTALRTEFKQEQLEHATSPCATMDDLAADLTRVRGLAVDLAGARGAVVVATGTWPGAHDPTPGDTDRYRHINEEFGHLAVDQLTCGTHVHVSVESPDEGIVALDGIRAWLPILTALCANSPFWKGEDTGHASYRTVVISRLPTAGPMPVWGDVETYRRTVDEVLETGAAFDDGMLYYDARLSASYPTVEIRVTDVCPDPDVSVAVAALCRALVTTAVDRGPVGPGAPTSTALRASGWRAARHGLEDCLIDPATGRLVRAREAVSSLLGFTREALEATGDFERVRDTTARLLTDGTYAARSRSRGAPGDVAAAVKELRIG</sequence>
<dbReference type="NCBIfam" id="NF010041">
    <property type="entry name" value="PRK13517.1-1"/>
    <property type="match status" value="1"/>
</dbReference>
<name>A0A2T0U4V7_9MICO</name>
<dbReference type="RefSeq" id="WP_106298709.1">
    <property type="nucleotide sequence ID" value="NZ_PVTI01000029.1"/>
</dbReference>
<evidence type="ECO:0000256" key="3">
    <source>
        <dbReference type="ARBA" id="ARBA00022840"/>
    </source>
</evidence>
<dbReference type="HAMAP" id="MF_01609">
    <property type="entry name" value="Glu_cys_ligase_2"/>
    <property type="match status" value="1"/>
</dbReference>
<dbReference type="InterPro" id="IPR006336">
    <property type="entry name" value="GCS2"/>
</dbReference>
<accession>A0A2T0U4V7</accession>
<comment type="caution">
    <text evidence="6">The sequence shown here is derived from an EMBL/GenBank/DDBJ whole genome shotgun (WGS) entry which is preliminary data.</text>
</comment>
<keyword evidence="1 5" id="KW-0436">Ligase</keyword>
<evidence type="ECO:0000313" key="7">
    <source>
        <dbReference type="Proteomes" id="UP000237822"/>
    </source>
</evidence>
<evidence type="ECO:0000256" key="5">
    <source>
        <dbReference type="HAMAP-Rule" id="MF_01609"/>
    </source>
</evidence>
<protein>
    <recommendedName>
        <fullName evidence="5">Putative glutamate--cysteine ligase 2</fullName>
        <ecNumber evidence="5">6.3.2.2</ecNumber>
    </recommendedName>
    <alternativeName>
        <fullName evidence="5">Gamma-glutamylcysteine synthetase 2</fullName>
        <shortName evidence="5">GCS 2</shortName>
        <shortName evidence="5">Gamma-GCS 2</shortName>
    </alternativeName>
</protein>
<gene>
    <name evidence="6" type="ORF">BCF74_12928</name>
</gene>
<dbReference type="InterPro" id="IPR050141">
    <property type="entry name" value="GCL_type2/YbdK_subfam"/>
</dbReference>